<dbReference type="Pfam" id="PF00924">
    <property type="entry name" value="MS_channel_2nd"/>
    <property type="match status" value="1"/>
</dbReference>
<feature type="transmembrane region" description="Helical" evidence="9">
    <location>
        <begin position="343"/>
        <end position="366"/>
    </location>
</feature>
<dbReference type="InterPro" id="IPR022249">
    <property type="entry name" value="DUF3772"/>
</dbReference>
<evidence type="ECO:0000313" key="15">
    <source>
        <dbReference type="Proteomes" id="UP000305888"/>
    </source>
</evidence>
<dbReference type="GO" id="GO:0008381">
    <property type="term" value="F:mechanosensitive monoatomic ion channel activity"/>
    <property type="evidence" value="ECO:0007669"/>
    <property type="project" value="UniProtKB-ARBA"/>
</dbReference>
<evidence type="ECO:0000256" key="6">
    <source>
        <dbReference type="ARBA" id="ARBA00023136"/>
    </source>
</evidence>
<organism evidence="14 15">
    <name type="scientific">Paroceanicella profunda</name>
    <dbReference type="NCBI Taxonomy" id="2579971"/>
    <lineage>
        <taxon>Bacteria</taxon>
        <taxon>Pseudomonadati</taxon>
        <taxon>Pseudomonadota</taxon>
        <taxon>Alphaproteobacteria</taxon>
        <taxon>Rhodobacterales</taxon>
        <taxon>Paracoccaceae</taxon>
        <taxon>Paroceanicella</taxon>
    </lineage>
</organism>
<dbReference type="Gene3D" id="2.30.30.60">
    <property type="match status" value="1"/>
</dbReference>
<evidence type="ECO:0000259" key="11">
    <source>
        <dbReference type="Pfam" id="PF00924"/>
    </source>
</evidence>
<feature type="region of interest" description="Disordered" evidence="8">
    <location>
        <begin position="794"/>
        <end position="866"/>
    </location>
</feature>
<feature type="signal peptide" evidence="10">
    <location>
        <begin position="1"/>
        <end position="25"/>
    </location>
</feature>
<comment type="similarity">
    <text evidence="2">Belongs to the MscS (TC 1.A.23) family.</text>
</comment>
<evidence type="ECO:0000256" key="7">
    <source>
        <dbReference type="SAM" id="Coils"/>
    </source>
</evidence>
<dbReference type="Pfam" id="PF21082">
    <property type="entry name" value="MS_channel_3rd"/>
    <property type="match status" value="1"/>
</dbReference>
<keyword evidence="6 9" id="KW-0472">Membrane</keyword>
<dbReference type="SUPFAM" id="SSF82689">
    <property type="entry name" value="Mechanosensitive channel protein MscS (YggB), C-terminal domain"/>
    <property type="match status" value="1"/>
</dbReference>
<gene>
    <name evidence="14" type="ORF">FDP22_00235</name>
</gene>
<feature type="domain" description="Mechanosensitive ion channel MscS C-terminal" evidence="13">
    <location>
        <begin position="690"/>
        <end position="768"/>
    </location>
</feature>
<evidence type="ECO:0000256" key="1">
    <source>
        <dbReference type="ARBA" id="ARBA00004651"/>
    </source>
</evidence>
<evidence type="ECO:0000313" key="14">
    <source>
        <dbReference type="EMBL" id="QDL90362.1"/>
    </source>
</evidence>
<evidence type="ECO:0000259" key="13">
    <source>
        <dbReference type="Pfam" id="PF21082"/>
    </source>
</evidence>
<keyword evidence="15" id="KW-1185">Reference proteome</keyword>
<dbReference type="InterPro" id="IPR011014">
    <property type="entry name" value="MscS_channel_TM-2"/>
</dbReference>
<feature type="transmembrane region" description="Helical" evidence="9">
    <location>
        <begin position="239"/>
        <end position="261"/>
    </location>
</feature>
<keyword evidence="3" id="KW-1003">Cell membrane</keyword>
<feature type="transmembrane region" description="Helical" evidence="9">
    <location>
        <begin position="529"/>
        <end position="548"/>
    </location>
</feature>
<feature type="compositionally biased region" description="Low complexity" evidence="8">
    <location>
        <begin position="796"/>
        <end position="819"/>
    </location>
</feature>
<feature type="transmembrane region" description="Helical" evidence="9">
    <location>
        <begin position="598"/>
        <end position="627"/>
    </location>
</feature>
<dbReference type="PROSITE" id="PS01246">
    <property type="entry name" value="UPF0003"/>
    <property type="match status" value="1"/>
</dbReference>
<dbReference type="SUPFAM" id="SSF50182">
    <property type="entry name" value="Sm-like ribonucleoproteins"/>
    <property type="match status" value="1"/>
</dbReference>
<dbReference type="InterPro" id="IPR052702">
    <property type="entry name" value="MscS-like_channel"/>
</dbReference>
<evidence type="ECO:0000256" key="4">
    <source>
        <dbReference type="ARBA" id="ARBA00022692"/>
    </source>
</evidence>
<comment type="subcellular location">
    <subcellularLocation>
        <location evidence="1">Cell membrane</location>
        <topology evidence="1">Multi-pass membrane protein</topology>
    </subcellularLocation>
</comment>
<feature type="domain" description="DUF3772" evidence="12">
    <location>
        <begin position="128"/>
        <end position="175"/>
    </location>
</feature>
<feature type="compositionally biased region" description="Low complexity" evidence="8">
    <location>
        <begin position="857"/>
        <end position="866"/>
    </location>
</feature>
<dbReference type="InterPro" id="IPR023408">
    <property type="entry name" value="MscS_beta-dom_sf"/>
</dbReference>
<feature type="transmembrane region" description="Helical" evidence="9">
    <location>
        <begin position="281"/>
        <end position="299"/>
    </location>
</feature>
<dbReference type="InterPro" id="IPR006686">
    <property type="entry name" value="MscS_channel_CS"/>
</dbReference>
<evidence type="ECO:0000259" key="12">
    <source>
        <dbReference type="Pfam" id="PF12607"/>
    </source>
</evidence>
<dbReference type="Proteomes" id="UP000305888">
    <property type="component" value="Chromosome"/>
</dbReference>
<dbReference type="AlphaFoldDB" id="A0A5B8FVL6"/>
<dbReference type="Gene3D" id="1.10.287.1260">
    <property type="match status" value="1"/>
</dbReference>
<keyword evidence="10" id="KW-0732">Signal</keyword>
<dbReference type="KEGG" id="ppru:FDP22_00235"/>
<evidence type="ECO:0000256" key="8">
    <source>
        <dbReference type="SAM" id="MobiDB-lite"/>
    </source>
</evidence>
<dbReference type="RefSeq" id="WP_138575807.1">
    <property type="nucleotide sequence ID" value="NZ_CP040818.1"/>
</dbReference>
<name>A0A5B8FVL6_9RHOB</name>
<sequence length="866" mass="90740">MIRHVLLLLLLLAGLGGPAAPQALAQDSLSDTGKIIDRWETLADRAKTALQNAESTTPALERLRLDLVQQRAEAESLRVTAEEALAPLRAQADALGPPPAEGAEEADEIVRRRKDLDDAITAAEVPVKAASSVARQTEALITSIDAELHRRFTAELLSQHAPPLDPAGWNAAFDEAVNGALPALRQGYEGLMGSGNGLWLAISCGTLGLSLLLGIRSRVMRWFERRLSPSFSRGQREHVWVGAGLTFAALLLPAAGASLLLYALDRSGLLSGLSQALVRDLGGFAAILVTAYWLSEALFGPDVPARQLLPMGERPGRKAARMTLVLGLVTGIDHVAIGGETSLNLSLSTLTMLNIVLVGVGAVALYRLGRALIPVYAPAGAAAPQEDEDEEDEDEGRGREPLGTLLASLLARLLRLVALISPVLAVFGFFAASRFLFYPTVRTGALIGIVLVLVALVQDGVEAALTEEDGTRKEHSPLRLLPILAAVGLIVLCLPALALIWGARESELGEIWYLLNDGIAIGDARIRPMDFLVCILVFAVGYFLTQLVQRVLSNAVLPQTRLDSGGQKAIVSMAGYFGLVIAAVAAVAAGGLNLSSLAIVAGALSVGVGFGLQNVVSNFVSGLILLLERPVKEGDWIRVGEWEGTVKRISVRATSVQTFDRAIVIVPNADLITTSVLNRTHSSTTGRLIIPVGVAYGTDTRAVARVLGEIGDASHLLLRRPAPFVLFKGFGASALEFELRGYLRDVSTTLDATNELNHAIAERFAAEGFVIPFDQTDVTLRNAGEIAALLERFRSGDPAPGTAPGAPGSPSAPGSPATPGGAGPQPAPAPGQPADTGAAAPFAPPSAPDLPEGGAGDTAADTGDSR</sequence>
<evidence type="ECO:0000256" key="10">
    <source>
        <dbReference type="SAM" id="SignalP"/>
    </source>
</evidence>
<feature type="transmembrane region" description="Helical" evidence="9">
    <location>
        <begin position="569"/>
        <end position="592"/>
    </location>
</feature>
<feature type="domain" description="Mechanosensitive ion channel MscS" evidence="11">
    <location>
        <begin position="614"/>
        <end position="680"/>
    </location>
</feature>
<feature type="compositionally biased region" description="Low complexity" evidence="8">
    <location>
        <begin position="832"/>
        <end position="841"/>
    </location>
</feature>
<dbReference type="Gene3D" id="3.30.70.100">
    <property type="match status" value="1"/>
</dbReference>
<dbReference type="PANTHER" id="PTHR30347:SF1">
    <property type="entry name" value="MECHANOSENSITIVE CHANNEL MSCK"/>
    <property type="match status" value="1"/>
</dbReference>
<feature type="coiled-coil region" evidence="7">
    <location>
        <begin position="36"/>
        <end position="80"/>
    </location>
</feature>
<feature type="transmembrane region" description="Helical" evidence="9">
    <location>
        <begin position="409"/>
        <end position="430"/>
    </location>
</feature>
<dbReference type="InterPro" id="IPR010920">
    <property type="entry name" value="LSM_dom_sf"/>
</dbReference>
<feature type="transmembrane region" description="Helical" evidence="9">
    <location>
        <begin position="198"/>
        <end position="219"/>
    </location>
</feature>
<reference evidence="14 15" key="1">
    <citation type="submission" date="2019-06" db="EMBL/GenBank/DDBJ databases">
        <title>Genome sequence of Rhodobacteraceae bacterium D4M1.</title>
        <authorList>
            <person name="Cao J."/>
        </authorList>
    </citation>
    <scope>NUCLEOTIDE SEQUENCE [LARGE SCALE GENOMIC DNA]</scope>
    <source>
        <strain evidence="14 15">D4M1</strain>
    </source>
</reference>
<accession>A0A5B8FVL6</accession>
<evidence type="ECO:0000256" key="3">
    <source>
        <dbReference type="ARBA" id="ARBA00022475"/>
    </source>
</evidence>
<dbReference type="InterPro" id="IPR011066">
    <property type="entry name" value="MscS_channel_C_sf"/>
</dbReference>
<feature type="transmembrane region" description="Helical" evidence="9">
    <location>
        <begin position="478"/>
        <end position="503"/>
    </location>
</feature>
<dbReference type="InterPro" id="IPR049278">
    <property type="entry name" value="MS_channel_C"/>
</dbReference>
<dbReference type="OrthoDB" id="9799209at2"/>
<evidence type="ECO:0000256" key="9">
    <source>
        <dbReference type="SAM" id="Phobius"/>
    </source>
</evidence>
<dbReference type="EMBL" id="CP040818">
    <property type="protein sequence ID" value="QDL90362.1"/>
    <property type="molecule type" value="Genomic_DNA"/>
</dbReference>
<keyword evidence="7" id="KW-0175">Coiled coil</keyword>
<evidence type="ECO:0000256" key="5">
    <source>
        <dbReference type="ARBA" id="ARBA00022989"/>
    </source>
</evidence>
<dbReference type="Pfam" id="PF12607">
    <property type="entry name" value="DUF3772"/>
    <property type="match status" value="1"/>
</dbReference>
<feature type="chain" id="PRO_5023089343" evidence="10">
    <location>
        <begin position="26"/>
        <end position="866"/>
    </location>
</feature>
<keyword evidence="4 9" id="KW-0812">Transmembrane</keyword>
<dbReference type="GO" id="GO:0005886">
    <property type="term" value="C:plasma membrane"/>
    <property type="evidence" value="ECO:0007669"/>
    <property type="project" value="UniProtKB-SubCell"/>
</dbReference>
<proteinExistence type="inferred from homology"/>
<dbReference type="SUPFAM" id="SSF82861">
    <property type="entry name" value="Mechanosensitive channel protein MscS (YggB), transmembrane region"/>
    <property type="match status" value="1"/>
</dbReference>
<evidence type="ECO:0000256" key="2">
    <source>
        <dbReference type="ARBA" id="ARBA00008017"/>
    </source>
</evidence>
<dbReference type="PANTHER" id="PTHR30347">
    <property type="entry name" value="POTASSIUM CHANNEL RELATED"/>
    <property type="match status" value="1"/>
</dbReference>
<keyword evidence="5 9" id="KW-1133">Transmembrane helix</keyword>
<protein>
    <submittedName>
        <fullName evidence="14">Mechanosensitive ion channel family protein</fullName>
    </submittedName>
</protein>
<feature type="transmembrane region" description="Helical" evidence="9">
    <location>
        <begin position="436"/>
        <end position="457"/>
    </location>
</feature>
<dbReference type="InterPro" id="IPR006685">
    <property type="entry name" value="MscS_channel_2nd"/>
</dbReference>